<dbReference type="GeneID" id="97536201"/>
<accession>A0ABM9RK91</accession>
<proteinExistence type="predicted"/>
<keyword evidence="2" id="KW-1185">Reference proteome</keyword>
<dbReference type="RefSeq" id="WP_057545600.1">
    <property type="nucleotide sequence ID" value="NZ_CDNJ01000022.1"/>
</dbReference>
<evidence type="ECO:0008006" key="3">
    <source>
        <dbReference type="Google" id="ProtNLM"/>
    </source>
</evidence>
<dbReference type="Pfam" id="PF13376">
    <property type="entry name" value="OmdA"/>
    <property type="match status" value="1"/>
</dbReference>
<dbReference type="Gene3D" id="2.40.30.100">
    <property type="entry name" value="AF2212/PG0164-like"/>
    <property type="match status" value="1"/>
</dbReference>
<dbReference type="InterPro" id="IPR015018">
    <property type="entry name" value="DUF1905"/>
</dbReference>
<dbReference type="Pfam" id="PF08922">
    <property type="entry name" value="DUF1905"/>
    <property type="match status" value="1"/>
</dbReference>
<name>A0ABM9RK91_PARSO</name>
<evidence type="ECO:0000313" key="2">
    <source>
        <dbReference type="Proteomes" id="UP000032811"/>
    </source>
</evidence>
<evidence type="ECO:0000313" key="1">
    <source>
        <dbReference type="EMBL" id="CEJ72440.1"/>
    </source>
</evidence>
<organism evidence="1 2">
    <name type="scientific">Paraclostridium sordellii</name>
    <name type="common">Clostridium sordellii</name>
    <dbReference type="NCBI Taxonomy" id="1505"/>
    <lineage>
        <taxon>Bacteria</taxon>
        <taxon>Bacillati</taxon>
        <taxon>Bacillota</taxon>
        <taxon>Clostridia</taxon>
        <taxon>Peptostreptococcales</taxon>
        <taxon>Peptostreptococcaceae</taxon>
        <taxon>Paraclostridium</taxon>
    </lineage>
</organism>
<protein>
    <recommendedName>
        <fullName evidence="3">DUF1905 domain-containing protein</fullName>
    </recommendedName>
</protein>
<dbReference type="EMBL" id="LN679998">
    <property type="protein sequence ID" value="CEJ72440.1"/>
    <property type="molecule type" value="Genomic_DNA"/>
</dbReference>
<sequence length="152" mass="17822">MIYNFEATIKKIPDKDATFIEIPFNVEKEFGSKRVKVKAKFDGINYRGSIVSMGNGCYMIGITKAIRKEIGKDTGDNLFVEIEKDEEVREIELPKDFKVELEKNKIALKFYDNLSYSSKRKYYQWITSAKKEETRRKRINEAIFKLESNVKL</sequence>
<dbReference type="Proteomes" id="UP000032811">
    <property type="component" value="Chromosome 1"/>
</dbReference>
<dbReference type="SUPFAM" id="SSF141694">
    <property type="entry name" value="AF2212/PG0164-like"/>
    <property type="match status" value="1"/>
</dbReference>
<gene>
    <name evidence="1" type="ORF">ATCC9714_03281</name>
</gene>
<reference evidence="1 2" key="1">
    <citation type="submission" date="2014-11" db="EMBL/GenBank/DDBJ databases">
        <authorList>
            <person name="Aslett M.A."/>
            <person name="De Silva N."/>
        </authorList>
    </citation>
    <scope>NUCLEOTIDE SEQUENCE [LARGE SCALE GENOMIC DNA]</scope>
    <source>
        <strain evidence="1 2">ATCC9714</strain>
    </source>
</reference>
<dbReference type="InterPro" id="IPR037079">
    <property type="entry name" value="AF2212/PG0164-like_sf"/>
</dbReference>